<organism evidence="4 5">
    <name type="scientific">Aurantimonas aggregata</name>
    <dbReference type="NCBI Taxonomy" id="2047720"/>
    <lineage>
        <taxon>Bacteria</taxon>
        <taxon>Pseudomonadati</taxon>
        <taxon>Pseudomonadota</taxon>
        <taxon>Alphaproteobacteria</taxon>
        <taxon>Hyphomicrobiales</taxon>
        <taxon>Aurantimonadaceae</taxon>
        <taxon>Aurantimonas</taxon>
    </lineage>
</organism>
<dbReference type="RefSeq" id="WP_163043060.1">
    <property type="nucleotide sequence ID" value="NZ_JAAAMJ010000003.1"/>
</dbReference>
<dbReference type="GO" id="GO:0008270">
    <property type="term" value="F:zinc ion binding"/>
    <property type="evidence" value="ECO:0007669"/>
    <property type="project" value="UniProtKB-UniRule"/>
</dbReference>
<reference evidence="4 5" key="1">
    <citation type="submission" date="2020-01" db="EMBL/GenBank/DDBJ databases">
        <title>Genomes of bacteria type strains.</title>
        <authorList>
            <person name="Chen J."/>
            <person name="Zhu S."/>
            <person name="Chen J."/>
        </authorList>
    </citation>
    <scope>NUCLEOTIDE SEQUENCE [LARGE SCALE GENOMIC DNA]</scope>
    <source>
        <strain evidence="4 5">KCTC 52919</strain>
    </source>
</reference>
<feature type="binding site" evidence="3">
    <location>
        <position position="20"/>
    </location>
    <ligand>
        <name>Zn(2+)</name>
        <dbReference type="ChEBI" id="CHEBI:29105"/>
    </ligand>
</feature>
<name>A0A6L9MEK7_9HYPH</name>
<feature type="binding site" evidence="3">
    <location>
        <position position="32"/>
    </location>
    <ligand>
        <name>Zn(2+)</name>
        <dbReference type="ChEBI" id="CHEBI:29105"/>
    </ligand>
</feature>
<dbReference type="InterPro" id="IPR005584">
    <property type="entry name" value="DNA_gyrase_inhibitor_YacG"/>
</dbReference>
<dbReference type="PANTHER" id="PTHR36150">
    <property type="entry name" value="DNA GYRASE INHIBITOR YACG"/>
    <property type="match status" value="1"/>
</dbReference>
<evidence type="ECO:0000256" key="1">
    <source>
        <dbReference type="ARBA" id="ARBA00022723"/>
    </source>
</evidence>
<dbReference type="Pfam" id="PF03884">
    <property type="entry name" value="YacG"/>
    <property type="match status" value="1"/>
</dbReference>
<dbReference type="AlphaFoldDB" id="A0A6L9MEK7"/>
<dbReference type="EMBL" id="JAAAMJ010000003">
    <property type="protein sequence ID" value="NDV86303.1"/>
    <property type="molecule type" value="Genomic_DNA"/>
</dbReference>
<dbReference type="Proteomes" id="UP000476332">
    <property type="component" value="Unassembled WGS sequence"/>
</dbReference>
<gene>
    <name evidence="3 4" type="primary">yacG</name>
    <name evidence="4" type="ORF">GTW51_06265</name>
</gene>
<keyword evidence="5" id="KW-1185">Reference proteome</keyword>
<comment type="cofactor">
    <cofactor evidence="3">
        <name>Zn(2+)</name>
        <dbReference type="ChEBI" id="CHEBI:29105"/>
    </cofactor>
    <text evidence="3">Binds 1 zinc ion.</text>
</comment>
<dbReference type="HAMAP" id="MF_00649">
    <property type="entry name" value="DNA_gyrase_inhibitor_YacG"/>
    <property type="match status" value="1"/>
</dbReference>
<keyword evidence="2 3" id="KW-0862">Zinc</keyword>
<feature type="binding site" evidence="3">
    <location>
        <position position="36"/>
    </location>
    <ligand>
        <name>Zn(2+)</name>
        <dbReference type="ChEBI" id="CHEBI:29105"/>
    </ligand>
</feature>
<feature type="binding site" evidence="3">
    <location>
        <position position="17"/>
    </location>
    <ligand>
        <name>Zn(2+)</name>
        <dbReference type="ChEBI" id="CHEBI:29105"/>
    </ligand>
</feature>
<proteinExistence type="inferred from homology"/>
<comment type="caution">
    <text evidence="4">The sequence shown here is derived from an EMBL/GenBank/DDBJ whole genome shotgun (WGS) entry which is preliminary data.</text>
</comment>
<dbReference type="InterPro" id="IPR013088">
    <property type="entry name" value="Znf_NHR/GATA"/>
</dbReference>
<comment type="similarity">
    <text evidence="3">Belongs to the DNA gyrase inhibitor YacG family.</text>
</comment>
<dbReference type="GO" id="GO:0008657">
    <property type="term" value="F:DNA topoisomerase type II (double strand cut, ATP-hydrolyzing) inhibitor activity"/>
    <property type="evidence" value="ECO:0007669"/>
    <property type="project" value="UniProtKB-UniRule"/>
</dbReference>
<keyword evidence="1 3" id="KW-0479">Metal-binding</keyword>
<dbReference type="GO" id="GO:0006355">
    <property type="term" value="P:regulation of DNA-templated transcription"/>
    <property type="evidence" value="ECO:0007669"/>
    <property type="project" value="InterPro"/>
</dbReference>
<evidence type="ECO:0000256" key="3">
    <source>
        <dbReference type="HAMAP-Rule" id="MF_00649"/>
    </source>
</evidence>
<sequence>MTGRPATVTPLRPRRQCPECRRQSDRENYPFCSARCKSVDLNRWLTGAYVIPASEEEPSGPETDDEG</sequence>
<comment type="function">
    <text evidence="3">Inhibits all the catalytic activities of DNA gyrase by preventing its interaction with DNA. Acts by binding directly to the C-terminal domain of GyrB, which probably disrupts DNA binding by the gyrase.</text>
</comment>
<dbReference type="PANTHER" id="PTHR36150:SF1">
    <property type="entry name" value="DNA GYRASE INHIBITOR YACG"/>
    <property type="match status" value="1"/>
</dbReference>
<evidence type="ECO:0000313" key="5">
    <source>
        <dbReference type="Proteomes" id="UP000476332"/>
    </source>
</evidence>
<dbReference type="SUPFAM" id="SSF57716">
    <property type="entry name" value="Glucocorticoid receptor-like (DNA-binding domain)"/>
    <property type="match status" value="1"/>
</dbReference>
<dbReference type="Gene3D" id="3.30.50.10">
    <property type="entry name" value="Erythroid Transcription Factor GATA-1, subunit A"/>
    <property type="match status" value="1"/>
</dbReference>
<evidence type="ECO:0000313" key="4">
    <source>
        <dbReference type="EMBL" id="NDV86303.1"/>
    </source>
</evidence>
<comment type="subunit">
    <text evidence="3">Interacts with GyrB.</text>
</comment>
<accession>A0A6L9MEK7</accession>
<evidence type="ECO:0000256" key="2">
    <source>
        <dbReference type="ARBA" id="ARBA00022833"/>
    </source>
</evidence>
<dbReference type="NCBIfam" id="NF002362">
    <property type="entry name" value="PRK01343.1"/>
    <property type="match status" value="1"/>
</dbReference>
<protein>
    <recommendedName>
        <fullName evidence="3">DNA gyrase inhibitor YacG</fullName>
    </recommendedName>
</protein>